<dbReference type="GO" id="GO:0005886">
    <property type="term" value="C:plasma membrane"/>
    <property type="evidence" value="ECO:0007669"/>
    <property type="project" value="UniProtKB-SubCell"/>
</dbReference>
<evidence type="ECO:0000256" key="6">
    <source>
        <dbReference type="ARBA" id="ARBA00023136"/>
    </source>
</evidence>
<feature type="transmembrane region" description="Helical" evidence="8">
    <location>
        <begin position="289"/>
        <end position="311"/>
    </location>
</feature>
<dbReference type="Gene3D" id="1.20.1630.10">
    <property type="entry name" value="Formate dehydrogenase/DMSO reductase domain"/>
    <property type="match status" value="1"/>
</dbReference>
<sequence>MMDTHIVEVINVTREVAWLPWAVQYFFLIGLSVGGLLLSLPGYAFARDGWRPLGRLALIVALTCGLAAPVALLSDLHQPGRFWHFYVVFRPTSWMWWGSLFIPLYIGGLLVYGWACLREELQAHGRVDSRLAGLYRLAALGGGRDDRLIRAAGVFVLAGAALVALYTGVEVAVVKARPLWHTPFLPVQFLTTALAGAVGLVLILNRVVGTADRGVEVLGNRLLAAVLAAVMLCGGLWLALGLSELDAGHAAALDSVAGSEAWRVTAVWAVAATVVPFVIAVARPAGTGLLTGLIAVHSAWMFRWTVFIGGQSVPKTGAGFYEYALPAGPDGLMGIVGTAGLWLFLLILMTALLPVSSTPAAGRPANASGHPGGRLTAAE</sequence>
<reference evidence="9 10" key="1">
    <citation type="submission" date="2017-04" db="EMBL/GenBank/DDBJ databases">
        <authorList>
            <person name="Afonso C.L."/>
            <person name="Miller P.J."/>
            <person name="Scott M.A."/>
            <person name="Spackman E."/>
            <person name="Goraichik I."/>
            <person name="Dimitrov K.M."/>
            <person name="Suarez D.L."/>
            <person name="Swayne D.E."/>
        </authorList>
    </citation>
    <scope>NUCLEOTIDE SEQUENCE [LARGE SCALE GENOMIC DNA]</scope>
    <source>
        <strain evidence="9 10">A2P</strain>
    </source>
</reference>
<keyword evidence="4 8" id="KW-0812">Transmembrane</keyword>
<evidence type="ECO:0000256" key="2">
    <source>
        <dbReference type="ARBA" id="ARBA00008929"/>
    </source>
</evidence>
<evidence type="ECO:0000256" key="4">
    <source>
        <dbReference type="ARBA" id="ARBA00022692"/>
    </source>
</evidence>
<dbReference type="InterPro" id="IPR052049">
    <property type="entry name" value="Electron_transfer_protein"/>
</dbReference>
<comment type="subcellular location">
    <subcellularLocation>
        <location evidence="1">Cell membrane</location>
        <topology evidence="1">Multi-pass membrane protein</topology>
    </subcellularLocation>
</comment>
<evidence type="ECO:0000256" key="8">
    <source>
        <dbReference type="SAM" id="Phobius"/>
    </source>
</evidence>
<dbReference type="EMBL" id="FXAK01000005">
    <property type="protein sequence ID" value="SMF49041.1"/>
    <property type="molecule type" value="Genomic_DNA"/>
</dbReference>
<dbReference type="PANTHER" id="PTHR34856:SF2">
    <property type="entry name" value="PROTEIN NRFD"/>
    <property type="match status" value="1"/>
</dbReference>
<organism evidence="9 10">
    <name type="scientific">Azospirillum oryzae</name>
    <dbReference type="NCBI Taxonomy" id="286727"/>
    <lineage>
        <taxon>Bacteria</taxon>
        <taxon>Pseudomonadati</taxon>
        <taxon>Pseudomonadota</taxon>
        <taxon>Alphaproteobacteria</taxon>
        <taxon>Rhodospirillales</taxon>
        <taxon>Azospirillaceae</taxon>
        <taxon>Azospirillum</taxon>
    </lineage>
</organism>
<dbReference type="RefSeq" id="WP_208621187.1">
    <property type="nucleotide sequence ID" value="NZ_FXAK01000005.1"/>
</dbReference>
<feature type="transmembrane region" description="Helical" evidence="8">
    <location>
        <begin position="94"/>
        <end position="117"/>
    </location>
</feature>
<feature type="region of interest" description="Disordered" evidence="7">
    <location>
        <begin position="359"/>
        <end position="379"/>
    </location>
</feature>
<dbReference type="Proteomes" id="UP000192936">
    <property type="component" value="Unassembled WGS sequence"/>
</dbReference>
<feature type="transmembrane region" description="Helical" evidence="8">
    <location>
        <begin position="331"/>
        <end position="353"/>
    </location>
</feature>
<feature type="transmembrane region" description="Helical" evidence="8">
    <location>
        <begin position="148"/>
        <end position="169"/>
    </location>
</feature>
<feature type="transmembrane region" description="Helical" evidence="8">
    <location>
        <begin position="189"/>
        <end position="209"/>
    </location>
</feature>
<evidence type="ECO:0000313" key="10">
    <source>
        <dbReference type="Proteomes" id="UP000192936"/>
    </source>
</evidence>
<dbReference type="PANTHER" id="PTHR34856">
    <property type="entry name" value="PROTEIN NRFD"/>
    <property type="match status" value="1"/>
</dbReference>
<keyword evidence="3" id="KW-1003">Cell membrane</keyword>
<dbReference type="AlphaFoldDB" id="A0A1X7FBH1"/>
<feature type="transmembrane region" description="Helical" evidence="8">
    <location>
        <begin position="25"/>
        <end position="46"/>
    </location>
</feature>
<feature type="transmembrane region" description="Helical" evidence="8">
    <location>
        <begin position="262"/>
        <end position="282"/>
    </location>
</feature>
<name>A0A1X7FBH1_9PROT</name>
<keyword evidence="6 8" id="KW-0472">Membrane</keyword>
<proteinExistence type="inferred from homology"/>
<comment type="similarity">
    <text evidence="2">Belongs to the NrfD family.</text>
</comment>
<feature type="transmembrane region" description="Helical" evidence="8">
    <location>
        <begin position="53"/>
        <end position="74"/>
    </location>
</feature>
<keyword evidence="5 8" id="KW-1133">Transmembrane helix</keyword>
<evidence type="ECO:0000256" key="7">
    <source>
        <dbReference type="SAM" id="MobiDB-lite"/>
    </source>
</evidence>
<evidence type="ECO:0000256" key="5">
    <source>
        <dbReference type="ARBA" id="ARBA00022989"/>
    </source>
</evidence>
<evidence type="ECO:0000256" key="1">
    <source>
        <dbReference type="ARBA" id="ARBA00004651"/>
    </source>
</evidence>
<feature type="transmembrane region" description="Helical" evidence="8">
    <location>
        <begin position="221"/>
        <end position="242"/>
    </location>
</feature>
<dbReference type="Pfam" id="PF03916">
    <property type="entry name" value="NrfD"/>
    <property type="match status" value="1"/>
</dbReference>
<dbReference type="STRING" id="286727.SAMN02982917_2425"/>
<evidence type="ECO:0000256" key="3">
    <source>
        <dbReference type="ARBA" id="ARBA00022475"/>
    </source>
</evidence>
<evidence type="ECO:0000313" key="9">
    <source>
        <dbReference type="EMBL" id="SMF49041.1"/>
    </source>
</evidence>
<dbReference type="InterPro" id="IPR005614">
    <property type="entry name" value="NrfD-like"/>
</dbReference>
<accession>A0A1X7FBH1</accession>
<gene>
    <name evidence="9" type="ORF">SAMN02982917_2425</name>
</gene>
<protein>
    <submittedName>
        <fullName evidence="9">Tetrathionate reductase subunit C</fullName>
    </submittedName>
</protein>